<accession>A0A069E6F4</accession>
<evidence type="ECO:0000313" key="13">
    <source>
        <dbReference type="EMBL" id="KCZ85559.1"/>
    </source>
</evidence>
<dbReference type="PROSITE" id="PS51273">
    <property type="entry name" value="GATASE_TYPE_1"/>
    <property type="match status" value="1"/>
</dbReference>
<dbReference type="Proteomes" id="UP000027446">
    <property type="component" value="Unassembled WGS sequence"/>
</dbReference>
<evidence type="ECO:0000256" key="3">
    <source>
        <dbReference type="ARBA" id="ARBA00007800"/>
    </source>
</evidence>
<name>A0A069E6F4_9PROT</name>
<keyword evidence="11" id="KW-0028">Amino-acid biosynthesis</keyword>
<gene>
    <name evidence="11" type="primary">carA</name>
    <name evidence="13" type="ORF">HAD_07740</name>
</gene>
<evidence type="ECO:0000256" key="2">
    <source>
        <dbReference type="ARBA" id="ARBA00005077"/>
    </source>
</evidence>
<comment type="pathway">
    <text evidence="1 11">Pyrimidine metabolism; UMP biosynthesis via de novo pathway; (S)-dihydroorotate from bicarbonate: step 1/3.</text>
</comment>
<dbReference type="SUPFAM" id="SSF52317">
    <property type="entry name" value="Class I glutamine amidotransferase-like"/>
    <property type="match status" value="1"/>
</dbReference>
<dbReference type="HAMAP" id="MF_01209">
    <property type="entry name" value="CPSase_S_chain"/>
    <property type="match status" value="1"/>
</dbReference>
<feature type="binding site" evidence="11">
    <location>
        <position position="287"/>
    </location>
    <ligand>
        <name>L-glutamine</name>
        <dbReference type="ChEBI" id="CHEBI:58359"/>
    </ligand>
</feature>
<evidence type="ECO:0000259" key="12">
    <source>
        <dbReference type="SMART" id="SM01097"/>
    </source>
</evidence>
<dbReference type="EMBL" id="ARYH01000001">
    <property type="protein sequence ID" value="KCZ85559.1"/>
    <property type="molecule type" value="Genomic_DNA"/>
</dbReference>
<dbReference type="Gene3D" id="3.40.50.880">
    <property type="match status" value="1"/>
</dbReference>
<feature type="active site" description="Nucleophile" evidence="11">
    <location>
        <position position="283"/>
    </location>
</feature>
<evidence type="ECO:0000256" key="7">
    <source>
        <dbReference type="ARBA" id="ARBA00022962"/>
    </source>
</evidence>
<keyword evidence="8 11" id="KW-0665">Pyrimidine biosynthesis</keyword>
<dbReference type="InterPro" id="IPR006274">
    <property type="entry name" value="CarbamoylP_synth_ssu"/>
</dbReference>
<dbReference type="NCBIfam" id="TIGR01368">
    <property type="entry name" value="CPSaseIIsmall"/>
    <property type="match status" value="1"/>
</dbReference>
<dbReference type="InterPro" id="IPR036480">
    <property type="entry name" value="CarbP_synth_ssu_N_sf"/>
</dbReference>
<comment type="similarity">
    <text evidence="3 11">Belongs to the CarA family.</text>
</comment>
<keyword evidence="4 11" id="KW-0436">Ligase</keyword>
<dbReference type="SMART" id="SM01097">
    <property type="entry name" value="CPSase_sm_chain"/>
    <property type="match status" value="1"/>
</dbReference>
<dbReference type="InterPro" id="IPR002474">
    <property type="entry name" value="CarbamoylP_synth_ssu_N"/>
</dbReference>
<protein>
    <recommendedName>
        <fullName evidence="11">Carbamoyl phosphate synthase small chain</fullName>
        <ecNumber evidence="11">6.3.5.5</ecNumber>
    </recommendedName>
    <alternativeName>
        <fullName evidence="11">Carbamoyl phosphate synthetase glutamine chain</fullName>
    </alternativeName>
</protein>
<comment type="pathway">
    <text evidence="2 11">Amino-acid biosynthesis; L-arginine biosynthesis; carbamoyl phosphate from bicarbonate: step 1/1.</text>
</comment>
<keyword evidence="5 11" id="KW-0547">Nucleotide-binding</keyword>
<feature type="binding site" evidence="11">
    <location>
        <position position="57"/>
    </location>
    <ligand>
        <name>L-glutamine</name>
        <dbReference type="ChEBI" id="CHEBI:58359"/>
    </ligand>
</feature>
<dbReference type="GO" id="GO:0006541">
    <property type="term" value="P:glutamine metabolic process"/>
    <property type="evidence" value="ECO:0007669"/>
    <property type="project" value="InterPro"/>
</dbReference>
<dbReference type="PANTHER" id="PTHR43418">
    <property type="entry name" value="MULTIFUNCTIONAL TRYPTOPHAN BIOSYNTHESIS PROTEIN-RELATED"/>
    <property type="match status" value="1"/>
</dbReference>
<comment type="subunit">
    <text evidence="11">Composed of two chains; the small (or glutamine) chain promotes the hydrolysis of glutamine to ammonia, which is used by the large (or ammonia) chain to synthesize carbamoyl phosphate. Tetramer of heterodimers (alpha,beta)4.</text>
</comment>
<comment type="catalytic activity">
    <reaction evidence="9 11">
        <text>hydrogencarbonate + L-glutamine + 2 ATP + H2O = carbamoyl phosphate + L-glutamate + 2 ADP + phosphate + 2 H(+)</text>
        <dbReference type="Rhea" id="RHEA:18633"/>
        <dbReference type="ChEBI" id="CHEBI:15377"/>
        <dbReference type="ChEBI" id="CHEBI:15378"/>
        <dbReference type="ChEBI" id="CHEBI:17544"/>
        <dbReference type="ChEBI" id="CHEBI:29985"/>
        <dbReference type="ChEBI" id="CHEBI:30616"/>
        <dbReference type="ChEBI" id="CHEBI:43474"/>
        <dbReference type="ChEBI" id="CHEBI:58228"/>
        <dbReference type="ChEBI" id="CHEBI:58359"/>
        <dbReference type="ChEBI" id="CHEBI:456216"/>
        <dbReference type="EC" id="6.3.5.5"/>
    </reaction>
</comment>
<feature type="binding site" evidence="11">
    <location>
        <position position="328"/>
    </location>
    <ligand>
        <name>L-glutamine</name>
        <dbReference type="ChEBI" id="CHEBI:58359"/>
    </ligand>
</feature>
<dbReference type="NCBIfam" id="NF009475">
    <property type="entry name" value="PRK12838.1"/>
    <property type="match status" value="1"/>
</dbReference>
<dbReference type="PATRIC" id="fig|1280949.3.peg.1578"/>
<dbReference type="eggNOG" id="COG0505">
    <property type="taxonomic scope" value="Bacteria"/>
</dbReference>
<evidence type="ECO:0000256" key="6">
    <source>
        <dbReference type="ARBA" id="ARBA00022840"/>
    </source>
</evidence>
<evidence type="ECO:0000256" key="8">
    <source>
        <dbReference type="ARBA" id="ARBA00022975"/>
    </source>
</evidence>
<evidence type="ECO:0000256" key="1">
    <source>
        <dbReference type="ARBA" id="ARBA00004812"/>
    </source>
</evidence>
<comment type="catalytic activity">
    <reaction evidence="10 11">
        <text>L-glutamine + H2O = L-glutamate + NH4(+)</text>
        <dbReference type="Rhea" id="RHEA:15889"/>
        <dbReference type="ChEBI" id="CHEBI:15377"/>
        <dbReference type="ChEBI" id="CHEBI:28938"/>
        <dbReference type="ChEBI" id="CHEBI:29985"/>
        <dbReference type="ChEBI" id="CHEBI:58359"/>
    </reaction>
</comment>
<dbReference type="UniPathway" id="UPA00070">
    <property type="reaction ID" value="UER00115"/>
</dbReference>
<dbReference type="Pfam" id="PF00988">
    <property type="entry name" value="CPSase_sm_chain"/>
    <property type="match status" value="1"/>
</dbReference>
<evidence type="ECO:0000256" key="5">
    <source>
        <dbReference type="ARBA" id="ARBA00022741"/>
    </source>
</evidence>
<dbReference type="InterPro" id="IPR050472">
    <property type="entry name" value="Anth_synth/Amidotransfase"/>
</dbReference>
<dbReference type="InterPro" id="IPR029062">
    <property type="entry name" value="Class_I_gatase-like"/>
</dbReference>
<evidence type="ECO:0000256" key="10">
    <source>
        <dbReference type="ARBA" id="ARBA00049285"/>
    </source>
</evidence>
<evidence type="ECO:0000256" key="9">
    <source>
        <dbReference type="ARBA" id="ARBA00048816"/>
    </source>
</evidence>
<proteinExistence type="inferred from homology"/>
<feature type="binding site" evidence="11">
    <location>
        <position position="325"/>
    </location>
    <ligand>
        <name>L-glutamine</name>
        <dbReference type="ChEBI" id="CHEBI:58359"/>
    </ligand>
</feature>
<feature type="binding site" evidence="11">
    <location>
        <position position="254"/>
    </location>
    <ligand>
        <name>L-glutamine</name>
        <dbReference type="ChEBI" id="CHEBI:58359"/>
    </ligand>
</feature>
<feature type="region of interest" description="CPSase" evidence="11">
    <location>
        <begin position="1"/>
        <end position="197"/>
    </location>
</feature>
<dbReference type="Gene3D" id="3.50.30.20">
    <property type="entry name" value="Carbamoyl-phosphate synthase small subunit, N-terminal domain"/>
    <property type="match status" value="1"/>
</dbReference>
<dbReference type="PRINTS" id="PR00099">
    <property type="entry name" value="CPSGATASE"/>
</dbReference>
<feature type="active site" evidence="11">
    <location>
        <position position="369"/>
    </location>
</feature>
<organism evidence="13 14">
    <name type="scientific">Hyphomonas adhaerens MHS-3</name>
    <dbReference type="NCBI Taxonomy" id="1280949"/>
    <lineage>
        <taxon>Bacteria</taxon>
        <taxon>Pseudomonadati</taxon>
        <taxon>Pseudomonadota</taxon>
        <taxon>Alphaproteobacteria</taxon>
        <taxon>Hyphomonadales</taxon>
        <taxon>Hyphomonadaceae</taxon>
        <taxon>Hyphomonas</taxon>
    </lineage>
</organism>
<dbReference type="CDD" id="cd01744">
    <property type="entry name" value="GATase1_CPSase"/>
    <property type="match status" value="1"/>
</dbReference>
<dbReference type="GO" id="GO:0006526">
    <property type="term" value="P:L-arginine biosynthetic process"/>
    <property type="evidence" value="ECO:0007669"/>
    <property type="project" value="UniProtKB-UniRule"/>
</dbReference>
<dbReference type="UniPathway" id="UPA00068">
    <property type="reaction ID" value="UER00171"/>
</dbReference>
<feature type="binding site" evidence="11">
    <location>
        <position position="327"/>
    </location>
    <ligand>
        <name>L-glutamine</name>
        <dbReference type="ChEBI" id="CHEBI:58359"/>
    </ligand>
</feature>
<dbReference type="InterPro" id="IPR017926">
    <property type="entry name" value="GATASE"/>
</dbReference>
<keyword evidence="6 11" id="KW-0067">ATP-binding</keyword>
<dbReference type="Pfam" id="PF00117">
    <property type="entry name" value="GATase"/>
    <property type="match status" value="1"/>
</dbReference>
<sequence length="395" mass="41965">MSYLAKTQAATSATGAIALADGTVFLGHGAGAAGVRTGELCFNTAITGYQEILTDPSYASQIVLFTFPHIGNVGTNDEDHEESSEPGSHAARGAIFREPITAPSNWRSTNTFDSWLKKRGIAGLFGVDTRAITRLIREKGMQKAAICHQPDGNIDLDALIEAARAWEGLETADLAADVDTGADFENSESLWLPETGYGHLDKPAFHVVVVDFGVKKNILRNLANVGIRATVVNGDASFEDIAALKPDGIVFSNGPGDPAATIKRSGDMIRAVIDSGLPILGICLGHQLLALALGAKTMKMAQGHHGANHPVKDLSTGKVEIVSMNHGFTVDPATLPTGVEESHRSLFDGTNSGLAVKDRPIISVQHHPEASPGPQDSFYLFQRFADLMTQHRAGK</sequence>
<dbReference type="GO" id="GO:0006207">
    <property type="term" value="P:'de novo' pyrimidine nucleobase biosynthetic process"/>
    <property type="evidence" value="ECO:0007669"/>
    <property type="project" value="InterPro"/>
</dbReference>
<keyword evidence="11" id="KW-0055">Arginine biosynthesis</keyword>
<dbReference type="OrthoDB" id="9804328at2"/>
<dbReference type="RefSeq" id="WP_051596024.1">
    <property type="nucleotide sequence ID" value="NZ_ARYH01000001.1"/>
</dbReference>
<comment type="caution">
    <text evidence="13">The sequence shown here is derived from an EMBL/GenBank/DDBJ whole genome shotgun (WGS) entry which is preliminary data.</text>
</comment>
<dbReference type="GO" id="GO:0044205">
    <property type="term" value="P:'de novo' UMP biosynthetic process"/>
    <property type="evidence" value="ECO:0007669"/>
    <property type="project" value="UniProtKB-UniRule"/>
</dbReference>
<feature type="binding site" evidence="11">
    <location>
        <position position="256"/>
    </location>
    <ligand>
        <name>L-glutamine</name>
        <dbReference type="ChEBI" id="CHEBI:58359"/>
    </ligand>
</feature>
<dbReference type="EC" id="6.3.5.5" evidence="11"/>
<dbReference type="GO" id="GO:0004088">
    <property type="term" value="F:carbamoyl-phosphate synthase (glutamine-hydrolyzing) activity"/>
    <property type="evidence" value="ECO:0007669"/>
    <property type="project" value="UniProtKB-UniRule"/>
</dbReference>
<evidence type="ECO:0000256" key="4">
    <source>
        <dbReference type="ARBA" id="ARBA00022598"/>
    </source>
</evidence>
<keyword evidence="14" id="KW-1185">Reference proteome</keyword>
<dbReference type="FunFam" id="3.50.30.20:FF:000001">
    <property type="entry name" value="Carbamoyl-phosphate synthase small chain"/>
    <property type="match status" value="1"/>
</dbReference>
<evidence type="ECO:0000256" key="11">
    <source>
        <dbReference type="HAMAP-Rule" id="MF_01209"/>
    </source>
</evidence>
<feature type="active site" evidence="11">
    <location>
        <position position="367"/>
    </location>
</feature>
<comment type="function">
    <text evidence="11">Small subunit of the glutamine-dependent carbamoyl phosphate synthetase (CPSase). CPSase catalyzes the formation of carbamoyl phosphate from the ammonia moiety of glutamine, carbonate, and phosphate donated by ATP, constituting the first step of 2 biosynthetic pathways, one leading to arginine and/or urea and the other to pyrimidine nucleotides. The small subunit (glutamine amidotransferase) binds and cleaves glutamine to supply the large subunit with the substrate ammonia.</text>
</comment>
<feature type="domain" description="Carbamoyl-phosphate synthase small subunit N-terminal" evidence="12">
    <location>
        <begin position="13"/>
        <end position="147"/>
    </location>
</feature>
<keyword evidence="7 11" id="KW-0315">Glutamine amidotransferase</keyword>
<dbReference type="AlphaFoldDB" id="A0A069E6F4"/>
<evidence type="ECO:0000313" key="14">
    <source>
        <dbReference type="Proteomes" id="UP000027446"/>
    </source>
</evidence>
<dbReference type="GO" id="GO:0004359">
    <property type="term" value="F:glutaminase activity"/>
    <property type="evidence" value="ECO:0007669"/>
    <property type="project" value="RHEA"/>
</dbReference>
<reference evidence="13 14" key="1">
    <citation type="journal article" date="2014" name="Antonie Van Leeuwenhoek">
        <title>Hyphomonas beringensis sp. nov. and Hyphomonas chukchiensis sp. nov., isolated from surface seawater of the Bering Sea and Chukchi Sea.</title>
        <authorList>
            <person name="Li C."/>
            <person name="Lai Q."/>
            <person name="Li G."/>
            <person name="Dong C."/>
            <person name="Wang J."/>
            <person name="Liao Y."/>
            <person name="Shao Z."/>
        </authorList>
    </citation>
    <scope>NUCLEOTIDE SEQUENCE [LARGE SCALE GENOMIC DNA]</scope>
    <source>
        <strain evidence="13 14">MHS-3</strain>
    </source>
</reference>
<dbReference type="PRINTS" id="PR00097">
    <property type="entry name" value="ANTSNTHASEII"/>
</dbReference>
<dbReference type="InterPro" id="IPR035686">
    <property type="entry name" value="CPSase_GATase1"/>
</dbReference>
<dbReference type="STRING" id="1280949.HAD_07740"/>
<dbReference type="PRINTS" id="PR00096">
    <property type="entry name" value="GATASE"/>
</dbReference>
<dbReference type="SUPFAM" id="SSF52021">
    <property type="entry name" value="Carbamoyl phosphate synthetase, small subunit N-terminal domain"/>
    <property type="match status" value="1"/>
</dbReference>
<dbReference type="PANTHER" id="PTHR43418:SF7">
    <property type="entry name" value="CARBAMOYL-PHOSPHATE SYNTHASE SMALL CHAIN"/>
    <property type="match status" value="1"/>
</dbReference>
<dbReference type="GO" id="GO:0005524">
    <property type="term" value="F:ATP binding"/>
    <property type="evidence" value="ECO:0007669"/>
    <property type="project" value="UniProtKB-UniRule"/>
</dbReference>
<feature type="binding site" evidence="11">
    <location>
        <position position="284"/>
    </location>
    <ligand>
        <name>L-glutamine</name>
        <dbReference type="ChEBI" id="CHEBI:58359"/>
    </ligand>
</feature>